<keyword evidence="4 6" id="KW-1133">Transmembrane helix</keyword>
<feature type="transmembrane region" description="Helical" evidence="6">
    <location>
        <begin position="12"/>
        <end position="34"/>
    </location>
</feature>
<evidence type="ECO:0000256" key="4">
    <source>
        <dbReference type="ARBA" id="ARBA00022989"/>
    </source>
</evidence>
<reference evidence="7 8" key="1">
    <citation type="submission" date="2016-10" db="EMBL/GenBank/DDBJ databases">
        <authorList>
            <person name="de Groot N.N."/>
        </authorList>
    </citation>
    <scope>NUCLEOTIDE SEQUENCE [LARGE SCALE GENOMIC DNA]</scope>
    <source>
        <strain evidence="7 8">CGMCC 4.7037</strain>
    </source>
</reference>
<evidence type="ECO:0000256" key="5">
    <source>
        <dbReference type="ARBA" id="ARBA00023136"/>
    </source>
</evidence>
<accession>A0A1H6EAG4</accession>
<dbReference type="SUPFAM" id="SSF103473">
    <property type="entry name" value="MFS general substrate transporter"/>
    <property type="match status" value="1"/>
</dbReference>
<dbReference type="Gene3D" id="1.20.1250.20">
    <property type="entry name" value="MFS general substrate transporter like domains"/>
    <property type="match status" value="1"/>
</dbReference>
<feature type="transmembrane region" description="Helical" evidence="6">
    <location>
        <begin position="73"/>
        <end position="96"/>
    </location>
</feature>
<dbReference type="EMBL" id="FNVT01000008">
    <property type="protein sequence ID" value="SEG93924.1"/>
    <property type="molecule type" value="Genomic_DNA"/>
</dbReference>
<dbReference type="InterPro" id="IPR011701">
    <property type="entry name" value="MFS"/>
</dbReference>
<keyword evidence="5 6" id="KW-0472">Membrane</keyword>
<gene>
    <name evidence="7" type="ORF">SAMN05444920_108230</name>
</gene>
<evidence type="ECO:0000313" key="7">
    <source>
        <dbReference type="EMBL" id="SEG93924.1"/>
    </source>
</evidence>
<dbReference type="PANTHER" id="PTHR23513">
    <property type="entry name" value="INTEGRAL MEMBRANE EFFLUX PROTEIN-RELATED"/>
    <property type="match status" value="1"/>
</dbReference>
<keyword evidence="2" id="KW-1003">Cell membrane</keyword>
<comment type="subcellular location">
    <subcellularLocation>
        <location evidence="1">Cell membrane</location>
        <topology evidence="1">Multi-pass membrane protein</topology>
    </subcellularLocation>
</comment>
<evidence type="ECO:0000256" key="6">
    <source>
        <dbReference type="SAM" id="Phobius"/>
    </source>
</evidence>
<dbReference type="Proteomes" id="UP000236732">
    <property type="component" value="Unassembled WGS sequence"/>
</dbReference>
<evidence type="ECO:0000256" key="2">
    <source>
        <dbReference type="ARBA" id="ARBA00022475"/>
    </source>
</evidence>
<evidence type="ECO:0000256" key="1">
    <source>
        <dbReference type="ARBA" id="ARBA00004651"/>
    </source>
</evidence>
<organism evidence="7 8">
    <name type="scientific">Nonomuraea solani</name>
    <dbReference type="NCBI Taxonomy" id="1144553"/>
    <lineage>
        <taxon>Bacteria</taxon>
        <taxon>Bacillati</taxon>
        <taxon>Actinomycetota</taxon>
        <taxon>Actinomycetes</taxon>
        <taxon>Streptosporangiales</taxon>
        <taxon>Streptosporangiaceae</taxon>
        <taxon>Nonomuraea</taxon>
    </lineage>
</organism>
<feature type="transmembrane region" description="Helical" evidence="6">
    <location>
        <begin position="40"/>
        <end position="61"/>
    </location>
</feature>
<dbReference type="InterPro" id="IPR036259">
    <property type="entry name" value="MFS_trans_sf"/>
</dbReference>
<evidence type="ECO:0000313" key="8">
    <source>
        <dbReference type="Proteomes" id="UP000236732"/>
    </source>
</evidence>
<dbReference type="GO" id="GO:0022857">
    <property type="term" value="F:transmembrane transporter activity"/>
    <property type="evidence" value="ECO:0007669"/>
    <property type="project" value="InterPro"/>
</dbReference>
<proteinExistence type="predicted"/>
<dbReference type="OrthoDB" id="3542743at2"/>
<sequence>MGPRGDFRRFVWANGVTQIGTQVTIVALPLTAVLTLHAGALQLGLLSAVQTAAFLVVGLPAGVWVDRWRRRPILVWSDLVRGVALLSVPAAAWQGALGLPHLYAVALVLGVGSVFFDIAQMSLGLSYLAVVTAPAIKRTTG</sequence>
<protein>
    <recommendedName>
        <fullName evidence="9">Transmembrane secretion effector</fullName>
    </recommendedName>
</protein>
<keyword evidence="3 6" id="KW-0812">Transmembrane</keyword>
<evidence type="ECO:0000256" key="3">
    <source>
        <dbReference type="ARBA" id="ARBA00022692"/>
    </source>
</evidence>
<keyword evidence="8" id="KW-1185">Reference proteome</keyword>
<dbReference type="RefSeq" id="WP_103959056.1">
    <property type="nucleotide sequence ID" value="NZ_FNVT01000008.1"/>
</dbReference>
<name>A0A1H6EAG4_9ACTN</name>
<dbReference type="PANTHER" id="PTHR23513:SF6">
    <property type="entry name" value="MAJOR FACILITATOR SUPERFAMILY ASSOCIATED DOMAIN-CONTAINING PROTEIN"/>
    <property type="match status" value="1"/>
</dbReference>
<dbReference type="Pfam" id="PF07690">
    <property type="entry name" value="MFS_1"/>
    <property type="match status" value="1"/>
</dbReference>
<feature type="transmembrane region" description="Helical" evidence="6">
    <location>
        <begin position="102"/>
        <end position="130"/>
    </location>
</feature>
<evidence type="ECO:0008006" key="9">
    <source>
        <dbReference type="Google" id="ProtNLM"/>
    </source>
</evidence>
<dbReference type="AlphaFoldDB" id="A0A1H6EAG4"/>
<dbReference type="GO" id="GO:0005886">
    <property type="term" value="C:plasma membrane"/>
    <property type="evidence" value="ECO:0007669"/>
    <property type="project" value="UniProtKB-SubCell"/>
</dbReference>